<dbReference type="Proteomes" id="UP000198634">
    <property type="component" value="Unassembled WGS sequence"/>
</dbReference>
<gene>
    <name evidence="1" type="ORF">SAMN04488092_11131</name>
</gene>
<proteinExistence type="predicted"/>
<reference evidence="1 2" key="1">
    <citation type="submission" date="2016-10" db="EMBL/GenBank/DDBJ databases">
        <authorList>
            <person name="de Groot N.N."/>
        </authorList>
    </citation>
    <scope>NUCLEOTIDE SEQUENCE [LARGE SCALE GENOMIC DNA]</scope>
    <source>
        <strain evidence="1 2">DSM 22007</strain>
    </source>
</reference>
<organism evidence="1 2">
    <name type="scientific">Thalassovita taeanensis</name>
    <dbReference type="NCBI Taxonomy" id="657014"/>
    <lineage>
        <taxon>Bacteria</taxon>
        <taxon>Pseudomonadati</taxon>
        <taxon>Pseudomonadota</taxon>
        <taxon>Alphaproteobacteria</taxon>
        <taxon>Rhodobacterales</taxon>
        <taxon>Roseobacteraceae</taxon>
        <taxon>Thalassovita</taxon>
    </lineage>
</organism>
<dbReference type="AlphaFoldDB" id="A0A1H9I3I7"/>
<accession>A0A1H9I3I7</accession>
<name>A0A1H9I3I7_9RHOB</name>
<dbReference type="RefSeq" id="WP_281248646.1">
    <property type="nucleotide sequence ID" value="NZ_FOEP01000011.1"/>
</dbReference>
<evidence type="ECO:0000313" key="1">
    <source>
        <dbReference type="EMBL" id="SEQ69241.1"/>
    </source>
</evidence>
<keyword evidence="2" id="KW-1185">Reference proteome</keyword>
<protein>
    <submittedName>
        <fullName evidence="1">Uncharacterized protein</fullName>
    </submittedName>
</protein>
<sequence>MPDSIWRQKLRRTIESVYVLCWQLRDVLDAIKISRNTACTAAT</sequence>
<evidence type="ECO:0000313" key="2">
    <source>
        <dbReference type="Proteomes" id="UP000198634"/>
    </source>
</evidence>
<dbReference type="EMBL" id="FOEP01000011">
    <property type="protein sequence ID" value="SEQ69241.1"/>
    <property type="molecule type" value="Genomic_DNA"/>
</dbReference>